<dbReference type="EMBL" id="JAPDFR010000003">
    <property type="protein sequence ID" value="KAK0387824.1"/>
    <property type="molecule type" value="Genomic_DNA"/>
</dbReference>
<sequence>MAQPKDFTVAVIGGGIAGLTTAIALHQRNIPVTVYERTSKFGEIGAGVSFTPNAIRAMQGCHPGIAEAFNKVCTRNGWESKREVWFDYVDGVESETRFTITNNLGQNGVHRAHFLDELVKLLPPERAVFGKCLQEIVDKEGEKVMMKFADGTVAYADAVIGCDGIKSKVRQFVVGAGHPSVKPSYAHKYAYRAMVPMDKAIEALGEEKALNACMHMGQGSHVLTFPVEHGQRLNIVAFHTTEEDWEDYERTTKQSAREDAFRDFAGFGTDIQNLLKLTDETLNVWAIFDLGDHPVPTFTRGRVAISGDAAHATSPHHGAGAGFCIEDAFFLAELLQDPAVIHPADLAAVLQVFDQHRRERGQWLVQSSRWIGDCYEWQAKGIERDLKKIEQEINHRNRIIADFDIEGSVAVARRDLQSTLGGSKL</sequence>
<evidence type="ECO:0000256" key="6">
    <source>
        <dbReference type="ARBA" id="ARBA00023033"/>
    </source>
</evidence>
<evidence type="ECO:0000259" key="7">
    <source>
        <dbReference type="Pfam" id="PF01494"/>
    </source>
</evidence>
<comment type="caution">
    <text evidence="8">The sequence shown here is derived from an EMBL/GenBank/DDBJ whole genome shotgun (WGS) entry which is preliminary data.</text>
</comment>
<gene>
    <name evidence="8" type="ORF">NLU13_4069</name>
</gene>
<keyword evidence="3" id="KW-0285">Flavoprotein</keyword>
<dbReference type="SUPFAM" id="SSF51905">
    <property type="entry name" value="FAD/NAD(P)-binding domain"/>
    <property type="match status" value="1"/>
</dbReference>
<keyword evidence="4" id="KW-0274">FAD</keyword>
<keyword evidence="6" id="KW-0503">Monooxygenase</keyword>
<keyword evidence="5" id="KW-0560">Oxidoreductase</keyword>
<dbReference type="Pfam" id="PF01494">
    <property type="entry name" value="FAD_binding_3"/>
    <property type="match status" value="1"/>
</dbReference>
<dbReference type="PRINTS" id="PR00420">
    <property type="entry name" value="RNGMNOXGNASE"/>
</dbReference>
<name>A0AA39GJ01_SARSR</name>
<evidence type="ECO:0000256" key="5">
    <source>
        <dbReference type="ARBA" id="ARBA00023002"/>
    </source>
</evidence>
<proteinExistence type="inferred from homology"/>
<comment type="cofactor">
    <cofactor evidence="1">
        <name>FAD</name>
        <dbReference type="ChEBI" id="CHEBI:57692"/>
    </cofactor>
</comment>
<accession>A0AA39GJ01</accession>
<reference evidence="8" key="1">
    <citation type="submission" date="2022-10" db="EMBL/GenBank/DDBJ databases">
        <title>Determination and structural analysis of whole genome sequence of Sarocladium strictum F4-1.</title>
        <authorList>
            <person name="Hu L."/>
            <person name="Jiang Y."/>
        </authorList>
    </citation>
    <scope>NUCLEOTIDE SEQUENCE</scope>
    <source>
        <strain evidence="8">F4-1</strain>
    </source>
</reference>
<evidence type="ECO:0000256" key="1">
    <source>
        <dbReference type="ARBA" id="ARBA00001974"/>
    </source>
</evidence>
<dbReference type="GO" id="GO:0071949">
    <property type="term" value="F:FAD binding"/>
    <property type="evidence" value="ECO:0007669"/>
    <property type="project" value="InterPro"/>
</dbReference>
<dbReference type="PANTHER" id="PTHR46720">
    <property type="entry name" value="HYDROXYLASE, PUTATIVE (AFU_ORTHOLOGUE AFUA_3G01460)-RELATED"/>
    <property type="match status" value="1"/>
</dbReference>
<dbReference type="PANTHER" id="PTHR46720:SF3">
    <property type="entry name" value="FAD-BINDING DOMAIN-CONTAINING PROTEIN-RELATED"/>
    <property type="match status" value="1"/>
</dbReference>
<evidence type="ECO:0000313" key="9">
    <source>
        <dbReference type="Proteomes" id="UP001175261"/>
    </source>
</evidence>
<dbReference type="InterPro" id="IPR036188">
    <property type="entry name" value="FAD/NAD-bd_sf"/>
</dbReference>
<evidence type="ECO:0000256" key="4">
    <source>
        <dbReference type="ARBA" id="ARBA00022827"/>
    </source>
</evidence>
<evidence type="ECO:0000256" key="2">
    <source>
        <dbReference type="ARBA" id="ARBA00007992"/>
    </source>
</evidence>
<dbReference type="FunFam" id="3.50.50.60:FF:000153">
    <property type="entry name" value="Salicylate hydroxylase, putative"/>
    <property type="match status" value="1"/>
</dbReference>
<evidence type="ECO:0000313" key="8">
    <source>
        <dbReference type="EMBL" id="KAK0387824.1"/>
    </source>
</evidence>
<dbReference type="SUPFAM" id="SSF54373">
    <property type="entry name" value="FAD-linked reductases, C-terminal domain"/>
    <property type="match status" value="1"/>
</dbReference>
<dbReference type="GO" id="GO:0004497">
    <property type="term" value="F:monooxygenase activity"/>
    <property type="evidence" value="ECO:0007669"/>
    <property type="project" value="UniProtKB-KW"/>
</dbReference>
<dbReference type="AlphaFoldDB" id="A0AA39GJ01"/>
<dbReference type="InterPro" id="IPR051104">
    <property type="entry name" value="FAD_monoxygenase"/>
</dbReference>
<protein>
    <recommendedName>
        <fullName evidence="7">FAD-binding domain-containing protein</fullName>
    </recommendedName>
</protein>
<feature type="domain" description="FAD-binding" evidence="7">
    <location>
        <begin position="7"/>
        <end position="366"/>
    </location>
</feature>
<dbReference type="Gene3D" id="3.50.50.60">
    <property type="entry name" value="FAD/NAD(P)-binding domain"/>
    <property type="match status" value="1"/>
</dbReference>
<comment type="similarity">
    <text evidence="2">Belongs to the paxM FAD-dependent monooxygenase family.</text>
</comment>
<dbReference type="Proteomes" id="UP001175261">
    <property type="component" value="Unassembled WGS sequence"/>
</dbReference>
<dbReference type="GO" id="GO:0044550">
    <property type="term" value="P:secondary metabolite biosynthetic process"/>
    <property type="evidence" value="ECO:0007669"/>
    <property type="project" value="TreeGrafter"/>
</dbReference>
<keyword evidence="9" id="KW-1185">Reference proteome</keyword>
<dbReference type="InterPro" id="IPR002938">
    <property type="entry name" value="FAD-bd"/>
</dbReference>
<evidence type="ECO:0000256" key="3">
    <source>
        <dbReference type="ARBA" id="ARBA00022630"/>
    </source>
</evidence>
<organism evidence="8 9">
    <name type="scientific">Sarocladium strictum</name>
    <name type="common">Black bundle disease fungus</name>
    <name type="synonym">Acremonium strictum</name>
    <dbReference type="NCBI Taxonomy" id="5046"/>
    <lineage>
        <taxon>Eukaryota</taxon>
        <taxon>Fungi</taxon>
        <taxon>Dikarya</taxon>
        <taxon>Ascomycota</taxon>
        <taxon>Pezizomycotina</taxon>
        <taxon>Sordariomycetes</taxon>
        <taxon>Hypocreomycetidae</taxon>
        <taxon>Hypocreales</taxon>
        <taxon>Sarocladiaceae</taxon>
        <taxon>Sarocladium</taxon>
    </lineage>
</organism>